<dbReference type="Pfam" id="PF08777">
    <property type="entry name" value="RRM_3"/>
    <property type="match status" value="1"/>
</dbReference>
<dbReference type="EMBL" id="JBHFFA010000001">
    <property type="protein sequence ID" value="KAL2649957.1"/>
    <property type="molecule type" value="Genomic_DNA"/>
</dbReference>
<evidence type="ECO:0000259" key="9">
    <source>
        <dbReference type="PROSITE" id="PS51939"/>
    </source>
</evidence>
<dbReference type="PANTHER" id="PTHR22792">
    <property type="entry name" value="LUPUS LA PROTEIN-RELATED"/>
    <property type="match status" value="1"/>
</dbReference>
<dbReference type="Pfam" id="PF05383">
    <property type="entry name" value="La"/>
    <property type="match status" value="1"/>
</dbReference>
<comment type="subcellular location">
    <subcellularLocation>
        <location evidence="1">Nucleus</location>
    </subcellularLocation>
</comment>
<dbReference type="CDD" id="cd08030">
    <property type="entry name" value="LA_like_plant"/>
    <property type="match status" value="1"/>
</dbReference>
<keyword evidence="3" id="KW-0539">Nucleus</keyword>
<feature type="compositionally biased region" description="Basic and acidic residues" evidence="6">
    <location>
        <begin position="238"/>
        <end position="262"/>
    </location>
</feature>
<evidence type="ECO:0000256" key="4">
    <source>
        <dbReference type="ARBA" id="ARBA00057261"/>
    </source>
</evidence>
<evidence type="ECO:0000256" key="2">
    <source>
        <dbReference type="ARBA" id="ARBA00022884"/>
    </source>
</evidence>
<dbReference type="InterPro" id="IPR045180">
    <property type="entry name" value="La_dom_prot"/>
</dbReference>
<comment type="function">
    <text evidence="4">Binds to the 3' poly(U) terminus of nascent RNA polymerase III transcripts, protecting them from exonuclease digestion and facilitating their folding and maturation.</text>
</comment>
<feature type="region of interest" description="Disordered" evidence="6">
    <location>
        <begin position="346"/>
        <end position="416"/>
    </location>
</feature>
<dbReference type="Proteomes" id="UP001605036">
    <property type="component" value="Unassembled WGS sequence"/>
</dbReference>
<dbReference type="GO" id="GO:0005634">
    <property type="term" value="C:nucleus"/>
    <property type="evidence" value="ECO:0007669"/>
    <property type="project" value="UniProtKB-SubCell"/>
</dbReference>
<dbReference type="InterPro" id="IPR002344">
    <property type="entry name" value="Lupus_La"/>
</dbReference>
<dbReference type="SMART" id="SM00360">
    <property type="entry name" value="RRM"/>
    <property type="match status" value="2"/>
</dbReference>
<feature type="compositionally biased region" description="Basic and acidic residues" evidence="6">
    <location>
        <begin position="346"/>
        <end position="356"/>
    </location>
</feature>
<evidence type="ECO:0000313" key="10">
    <source>
        <dbReference type="EMBL" id="KAL2649957.1"/>
    </source>
</evidence>
<gene>
    <name evidence="10" type="ORF">R1flu_018085</name>
</gene>
<name>A0ABD1ZFV5_9MARC</name>
<dbReference type="InterPro" id="IPR006630">
    <property type="entry name" value="La_HTH"/>
</dbReference>
<evidence type="ECO:0000256" key="1">
    <source>
        <dbReference type="ARBA" id="ARBA00004123"/>
    </source>
</evidence>
<dbReference type="PANTHER" id="PTHR22792:SF140">
    <property type="entry name" value="ACHILLES, ISOFORM A"/>
    <property type="match status" value="1"/>
</dbReference>
<dbReference type="Pfam" id="PF00076">
    <property type="entry name" value="RRM_1"/>
    <property type="match status" value="1"/>
</dbReference>
<evidence type="ECO:0000259" key="8">
    <source>
        <dbReference type="PROSITE" id="PS50961"/>
    </source>
</evidence>
<feature type="domain" description="RRM" evidence="7">
    <location>
        <begin position="116"/>
        <end position="203"/>
    </location>
</feature>
<dbReference type="InterPro" id="IPR035979">
    <property type="entry name" value="RBD_domain_sf"/>
</dbReference>
<dbReference type="InterPro" id="IPR000504">
    <property type="entry name" value="RRM_dom"/>
</dbReference>
<dbReference type="Gene3D" id="3.30.70.330">
    <property type="match status" value="2"/>
</dbReference>
<dbReference type="InterPro" id="IPR014886">
    <property type="entry name" value="La_xRRM"/>
</dbReference>
<feature type="region of interest" description="Disordered" evidence="6">
    <location>
        <begin position="203"/>
        <end position="270"/>
    </location>
</feature>
<evidence type="ECO:0000259" key="7">
    <source>
        <dbReference type="PROSITE" id="PS50102"/>
    </source>
</evidence>
<evidence type="ECO:0000313" key="11">
    <source>
        <dbReference type="Proteomes" id="UP001605036"/>
    </source>
</evidence>
<dbReference type="InterPro" id="IPR036390">
    <property type="entry name" value="WH_DNA-bd_sf"/>
</dbReference>
<evidence type="ECO:0000256" key="5">
    <source>
        <dbReference type="PROSITE-ProRule" id="PRU00332"/>
    </source>
</evidence>
<dbReference type="SUPFAM" id="SSF46785">
    <property type="entry name" value="Winged helix' DNA-binding domain"/>
    <property type="match status" value="1"/>
</dbReference>
<evidence type="ECO:0000256" key="3">
    <source>
        <dbReference type="ARBA" id="ARBA00023242"/>
    </source>
</evidence>
<feature type="domain" description="XRRM" evidence="9">
    <location>
        <begin position="224"/>
        <end position="381"/>
    </location>
</feature>
<feature type="compositionally biased region" description="Basic and acidic residues" evidence="6">
    <location>
        <begin position="383"/>
        <end position="416"/>
    </location>
</feature>
<dbReference type="AlphaFoldDB" id="A0ABD1ZFV5"/>
<accession>A0ABD1ZFV5</accession>
<dbReference type="PROSITE" id="PS50961">
    <property type="entry name" value="HTH_LA"/>
    <property type="match status" value="1"/>
</dbReference>
<comment type="caution">
    <text evidence="10">The sequence shown here is derived from an EMBL/GenBank/DDBJ whole genome shotgun (WGS) entry which is preliminary data.</text>
</comment>
<dbReference type="SMART" id="SM00715">
    <property type="entry name" value="LA"/>
    <property type="match status" value="1"/>
</dbReference>
<evidence type="ECO:0000256" key="6">
    <source>
        <dbReference type="SAM" id="MobiDB-lite"/>
    </source>
</evidence>
<dbReference type="GO" id="GO:1990904">
    <property type="term" value="C:ribonucleoprotein complex"/>
    <property type="evidence" value="ECO:0007669"/>
    <property type="project" value="UniProtKB-UniRule"/>
</dbReference>
<dbReference type="SUPFAM" id="SSF54928">
    <property type="entry name" value="RNA-binding domain, RBD"/>
    <property type="match status" value="2"/>
</dbReference>
<dbReference type="GO" id="GO:0003723">
    <property type="term" value="F:RNA binding"/>
    <property type="evidence" value="ECO:0007669"/>
    <property type="project" value="UniProtKB-UniRule"/>
</dbReference>
<dbReference type="PROSITE" id="PS51939">
    <property type="entry name" value="XRRM"/>
    <property type="match status" value="1"/>
</dbReference>
<dbReference type="Gene3D" id="1.10.10.10">
    <property type="entry name" value="Winged helix-like DNA-binding domain superfamily/Winged helix DNA-binding domain"/>
    <property type="match status" value="1"/>
</dbReference>
<evidence type="ECO:0008006" key="12">
    <source>
        <dbReference type="Google" id="ProtNLM"/>
    </source>
</evidence>
<sequence length="416" mass="45718">MGGAKLDADTQAKILRQVEFYFSDSNLPGDKFLLQSIEEAEDGLVSLPLICSFARMRSHLGFKEHGAEKVPADTTKAVADVLRKSTVLRVSEDGLKVGRAEKLKAPLEVQAEVDTRSLAFCPFPWNVTLDEVESFFKDHGKVNSVRLPRLMGAKCFSGFAVVEFVSVVEAERVKSLKLTFQGAELETISKKAFEELQVINSQKMGKQTNGKGRHESGREEKEDDYPKGTVVSFTLTKNGDEDAASEKTEENSDGAEDGKESAVDTESQVSREDIKEALKKFGKINFVDFSRGDKAGFVRFEKPEEAQQARAAAVLSPDGGFLIKDHVVSLNAVEGEAEKDYWKKLREGQGKRRENVNRGGFNDSRGRGGRSGGKFGGKGGRGGGRDGGRREGGKGNKHKRFDDKEDEGERKAARKE</sequence>
<organism evidence="10 11">
    <name type="scientific">Riccia fluitans</name>
    <dbReference type="NCBI Taxonomy" id="41844"/>
    <lineage>
        <taxon>Eukaryota</taxon>
        <taxon>Viridiplantae</taxon>
        <taxon>Streptophyta</taxon>
        <taxon>Embryophyta</taxon>
        <taxon>Marchantiophyta</taxon>
        <taxon>Marchantiopsida</taxon>
        <taxon>Marchantiidae</taxon>
        <taxon>Marchantiales</taxon>
        <taxon>Ricciaceae</taxon>
        <taxon>Riccia</taxon>
    </lineage>
</organism>
<feature type="compositionally biased region" description="Basic and acidic residues" evidence="6">
    <location>
        <begin position="212"/>
        <end position="226"/>
    </location>
</feature>
<dbReference type="InterPro" id="IPR012677">
    <property type="entry name" value="Nucleotide-bd_a/b_plait_sf"/>
</dbReference>
<dbReference type="FunFam" id="1.10.10.10:FF:000795">
    <property type="entry name" value="La protein 2"/>
    <property type="match status" value="1"/>
</dbReference>
<feature type="domain" description="HTH La-type RNA-binding" evidence="8">
    <location>
        <begin position="4"/>
        <end position="109"/>
    </location>
</feature>
<keyword evidence="11" id="KW-1185">Reference proteome</keyword>
<protein>
    <recommendedName>
        <fullName evidence="12">Lupus La protein</fullName>
    </recommendedName>
</protein>
<dbReference type="CDD" id="cd12291">
    <property type="entry name" value="RRM1_La"/>
    <property type="match status" value="1"/>
</dbReference>
<keyword evidence="2 5" id="KW-0694">RNA-binding</keyword>
<dbReference type="PRINTS" id="PR00302">
    <property type="entry name" value="LUPUSLA"/>
</dbReference>
<feature type="compositionally biased region" description="Gly residues" evidence="6">
    <location>
        <begin position="369"/>
        <end position="382"/>
    </location>
</feature>
<dbReference type="PROSITE" id="PS50102">
    <property type="entry name" value="RRM"/>
    <property type="match status" value="1"/>
</dbReference>
<dbReference type="InterPro" id="IPR036388">
    <property type="entry name" value="WH-like_DNA-bd_sf"/>
</dbReference>
<reference evidence="10 11" key="1">
    <citation type="submission" date="2024-09" db="EMBL/GenBank/DDBJ databases">
        <title>Chromosome-scale assembly of Riccia fluitans.</title>
        <authorList>
            <person name="Paukszto L."/>
            <person name="Sawicki J."/>
            <person name="Karawczyk K."/>
            <person name="Piernik-Szablinska J."/>
            <person name="Szczecinska M."/>
            <person name="Mazdziarz M."/>
        </authorList>
    </citation>
    <scope>NUCLEOTIDE SEQUENCE [LARGE SCALE GENOMIC DNA]</scope>
    <source>
        <strain evidence="10">Rf_01</strain>
        <tissue evidence="10">Aerial parts of the thallus</tissue>
    </source>
</reference>
<proteinExistence type="predicted"/>